<proteinExistence type="inferred from homology"/>
<dbReference type="RefSeq" id="WP_187466601.1">
    <property type="nucleotide sequence ID" value="NZ_JACSIT010000100.1"/>
</dbReference>
<dbReference type="EMBL" id="JACSIT010000100">
    <property type="protein sequence ID" value="MBC6994530.1"/>
    <property type="molecule type" value="Genomic_DNA"/>
</dbReference>
<comment type="similarity">
    <text evidence="1">Belongs to the metallo-beta-lactamase superfamily. Class-B beta-lactamase family.</text>
</comment>
<keyword evidence="4" id="KW-1185">Reference proteome</keyword>
<dbReference type="PROSITE" id="PS51318">
    <property type="entry name" value="TAT"/>
    <property type="match status" value="1"/>
</dbReference>
<dbReference type="InterPro" id="IPR050855">
    <property type="entry name" value="NDM-1-like"/>
</dbReference>
<accession>A0A923PI64</accession>
<dbReference type="InterPro" id="IPR006311">
    <property type="entry name" value="TAT_signal"/>
</dbReference>
<dbReference type="PANTHER" id="PTHR42951">
    <property type="entry name" value="METALLO-BETA-LACTAMASE DOMAIN-CONTAINING"/>
    <property type="match status" value="1"/>
</dbReference>
<dbReference type="SMART" id="SM00849">
    <property type="entry name" value="Lactamase_B"/>
    <property type="match status" value="1"/>
</dbReference>
<evidence type="ECO:0000256" key="1">
    <source>
        <dbReference type="ARBA" id="ARBA00005250"/>
    </source>
</evidence>
<protein>
    <submittedName>
        <fullName evidence="3">MBL fold metallo-hydrolase</fullName>
    </submittedName>
</protein>
<dbReference type="AlphaFoldDB" id="A0A923PI64"/>
<organism evidence="3 4">
    <name type="scientific">Neolewinella lacunae</name>
    <dbReference type="NCBI Taxonomy" id="1517758"/>
    <lineage>
        <taxon>Bacteria</taxon>
        <taxon>Pseudomonadati</taxon>
        <taxon>Bacteroidota</taxon>
        <taxon>Saprospiria</taxon>
        <taxon>Saprospirales</taxon>
        <taxon>Lewinellaceae</taxon>
        <taxon>Neolewinella</taxon>
    </lineage>
</organism>
<gene>
    <name evidence="3" type="ORF">H9S92_10160</name>
</gene>
<dbReference type="Pfam" id="PF00753">
    <property type="entry name" value="Lactamase_B"/>
    <property type="match status" value="1"/>
</dbReference>
<dbReference type="Gene3D" id="3.60.15.10">
    <property type="entry name" value="Ribonuclease Z/Hydroxyacylglutathione hydrolase-like"/>
    <property type="match status" value="1"/>
</dbReference>
<evidence type="ECO:0000259" key="2">
    <source>
        <dbReference type="SMART" id="SM00849"/>
    </source>
</evidence>
<dbReference type="SUPFAM" id="SSF56281">
    <property type="entry name" value="Metallo-hydrolase/oxidoreductase"/>
    <property type="match status" value="1"/>
</dbReference>
<dbReference type="PANTHER" id="PTHR42951:SF4">
    <property type="entry name" value="ACYL-COENZYME A THIOESTERASE MBLAC2"/>
    <property type="match status" value="1"/>
</dbReference>
<sequence>MNRRYFLLGTGAVLAAAPLVSLFSRGFRPDAAAGDFQMIRGNVGYYTNSGGTIGVYLPAGRPEGGVIIDTQFPESARHLLDLLREKGELAQFSLLANTHHHGDHTGGNGVFAPLAKQHISHARAKQNLEDNLAANDKAGTLPLPGTTFTTSWSTNLPDGKESISLRHFGAGHTGGDAVVHFENANVAHLGDLLFNRRFPYIDPKAGGNLTNWAEVMKSIRQFYDKNTIYIFGHAADGYPVFGTASDLKAFENYLRSLRKYVTREKKKGTTLEALKAKTVTIPGAETWNFGERLRDVNLEVMWEEVNE</sequence>
<evidence type="ECO:0000313" key="3">
    <source>
        <dbReference type="EMBL" id="MBC6994530.1"/>
    </source>
</evidence>
<evidence type="ECO:0000313" key="4">
    <source>
        <dbReference type="Proteomes" id="UP000650081"/>
    </source>
</evidence>
<name>A0A923PI64_9BACT</name>
<comment type="caution">
    <text evidence="3">The sequence shown here is derived from an EMBL/GenBank/DDBJ whole genome shotgun (WGS) entry which is preliminary data.</text>
</comment>
<dbReference type="InterPro" id="IPR001279">
    <property type="entry name" value="Metallo-B-lactamas"/>
</dbReference>
<dbReference type="CDD" id="cd16282">
    <property type="entry name" value="metallo-hydrolase-like_MBL-fold"/>
    <property type="match status" value="1"/>
</dbReference>
<dbReference type="Proteomes" id="UP000650081">
    <property type="component" value="Unassembled WGS sequence"/>
</dbReference>
<dbReference type="GO" id="GO:0017001">
    <property type="term" value="P:antibiotic catabolic process"/>
    <property type="evidence" value="ECO:0007669"/>
    <property type="project" value="UniProtKB-ARBA"/>
</dbReference>
<dbReference type="InterPro" id="IPR036866">
    <property type="entry name" value="RibonucZ/Hydroxyglut_hydro"/>
</dbReference>
<feature type="domain" description="Metallo-beta-lactamase" evidence="2">
    <location>
        <begin position="52"/>
        <end position="233"/>
    </location>
</feature>
<reference evidence="3" key="1">
    <citation type="submission" date="2020-08" db="EMBL/GenBank/DDBJ databases">
        <title>Lewinella bacteria from marine environments.</title>
        <authorList>
            <person name="Zhong Y."/>
        </authorList>
    </citation>
    <scope>NUCLEOTIDE SEQUENCE</scope>
    <source>
        <strain evidence="3">KCTC 42187</strain>
    </source>
</reference>